<dbReference type="Proteomes" id="UP000821845">
    <property type="component" value="Chromosome 2"/>
</dbReference>
<accession>A0ACB7SU88</accession>
<organism evidence="1 2">
    <name type="scientific">Hyalomma asiaticum</name>
    <name type="common">Tick</name>
    <dbReference type="NCBI Taxonomy" id="266040"/>
    <lineage>
        <taxon>Eukaryota</taxon>
        <taxon>Metazoa</taxon>
        <taxon>Ecdysozoa</taxon>
        <taxon>Arthropoda</taxon>
        <taxon>Chelicerata</taxon>
        <taxon>Arachnida</taxon>
        <taxon>Acari</taxon>
        <taxon>Parasitiformes</taxon>
        <taxon>Ixodida</taxon>
        <taxon>Ixodoidea</taxon>
        <taxon>Ixodidae</taxon>
        <taxon>Hyalomminae</taxon>
        <taxon>Hyalomma</taxon>
    </lineage>
</organism>
<proteinExistence type="predicted"/>
<dbReference type="EMBL" id="CM023482">
    <property type="protein sequence ID" value="KAH6938175.1"/>
    <property type="molecule type" value="Genomic_DNA"/>
</dbReference>
<keyword evidence="2" id="KW-1185">Reference proteome</keyword>
<name>A0ACB7SU88_HYAAI</name>
<sequence>MNREQSEPSASYSDHKLEKVGESRSPTGTLTPKDNQVASQSPSPVDHGNVDAPGAPLTPGEGGLSIDNSTRDGTPSHAATDLIVANAQPSVLDAPAKLGESVKEASPSRVSTRKAAVTGGTTTQKSEEKFQTKATTRRSGMTSRFKRLRRPRLSIRGVSLGDLENLMRKSPRRPSGSKEALSRKFVITVIVCAAITFVTLAVLVSLFNSTGKPPDTQRAMCKTEGCVSHAMLLTFHLNRSIDPCDDFSAYVCSAWKRDSQRYELGESVLVSSVYSWIKSYGAMLRTGAYKLPAGRKPLFMYDTCMADESAYGRSVEKFHEVMQEIGLSWPEDSPPESDAFGVLINLAFNWEEVSWFRATVSDGAVPGKERLVIVPARMLPVNFNQHRQVRVTGTYYDYWKSFYESFNLNGTPPIADKDTVRDLEQIESDVLENLLKALSTQAKEPMSFPLRNVTKYTSNISSDVWLAGINKYAPEGHEFTADDEVVVSGEAFMLTVGDLLSTYNDQQLLRYFSWQFVQLFGPVTDQRLFVTRYVLPERARIYRQVFCSYITDAPYEQLTSALMYASGFSGEDRKLVDAGFNNLITAAIKEIVSSHSLSEDSKKLIAQKLNSLALDLWPPDRYLINSALEWLYMNFTTHESTFGDYWASTRRSLLESKRISGFPYKGNGGRNFLPPYLSYDPITNSVSIAFSILSRPMYYKDGTKGMARRGRRLQRVYDACRRRFAFEEATRAFHSTSDGGTIQGFS</sequence>
<gene>
    <name evidence="1" type="ORF">HPB50_007347</name>
</gene>
<reference evidence="1" key="1">
    <citation type="submission" date="2020-05" db="EMBL/GenBank/DDBJ databases">
        <title>Large-scale comparative analyses of tick genomes elucidate their genetic diversity and vector capacities.</title>
        <authorList>
            <person name="Jia N."/>
            <person name="Wang J."/>
            <person name="Shi W."/>
            <person name="Du L."/>
            <person name="Sun Y."/>
            <person name="Zhan W."/>
            <person name="Jiang J."/>
            <person name="Wang Q."/>
            <person name="Zhang B."/>
            <person name="Ji P."/>
            <person name="Sakyi L.B."/>
            <person name="Cui X."/>
            <person name="Yuan T."/>
            <person name="Jiang B."/>
            <person name="Yang W."/>
            <person name="Lam T.T.-Y."/>
            <person name="Chang Q."/>
            <person name="Ding S."/>
            <person name="Wang X."/>
            <person name="Zhu J."/>
            <person name="Ruan X."/>
            <person name="Zhao L."/>
            <person name="Wei J."/>
            <person name="Que T."/>
            <person name="Du C."/>
            <person name="Cheng J."/>
            <person name="Dai P."/>
            <person name="Han X."/>
            <person name="Huang E."/>
            <person name="Gao Y."/>
            <person name="Liu J."/>
            <person name="Shao H."/>
            <person name="Ye R."/>
            <person name="Li L."/>
            <person name="Wei W."/>
            <person name="Wang X."/>
            <person name="Wang C."/>
            <person name="Yang T."/>
            <person name="Huo Q."/>
            <person name="Li W."/>
            <person name="Guo W."/>
            <person name="Chen H."/>
            <person name="Zhou L."/>
            <person name="Ni X."/>
            <person name="Tian J."/>
            <person name="Zhou Y."/>
            <person name="Sheng Y."/>
            <person name="Liu T."/>
            <person name="Pan Y."/>
            <person name="Xia L."/>
            <person name="Li J."/>
            <person name="Zhao F."/>
            <person name="Cao W."/>
        </authorList>
    </citation>
    <scope>NUCLEOTIDE SEQUENCE</scope>
    <source>
        <strain evidence="1">Hyas-2018</strain>
    </source>
</reference>
<evidence type="ECO:0000313" key="2">
    <source>
        <dbReference type="Proteomes" id="UP000821845"/>
    </source>
</evidence>
<evidence type="ECO:0000313" key="1">
    <source>
        <dbReference type="EMBL" id="KAH6938175.1"/>
    </source>
</evidence>
<protein>
    <submittedName>
        <fullName evidence="1">Uncharacterized protein</fullName>
    </submittedName>
</protein>
<comment type="caution">
    <text evidence="1">The sequence shown here is derived from an EMBL/GenBank/DDBJ whole genome shotgun (WGS) entry which is preliminary data.</text>
</comment>